<dbReference type="Proteomes" id="UP000198518">
    <property type="component" value="Unassembled WGS sequence"/>
</dbReference>
<dbReference type="Pfam" id="PF07687">
    <property type="entry name" value="M20_dimer"/>
    <property type="match status" value="1"/>
</dbReference>
<dbReference type="AlphaFoldDB" id="A0A1I0NTV3"/>
<evidence type="ECO:0000256" key="2">
    <source>
        <dbReference type="ARBA" id="ARBA00006247"/>
    </source>
</evidence>
<dbReference type="GO" id="GO:0016787">
    <property type="term" value="F:hydrolase activity"/>
    <property type="evidence" value="ECO:0007669"/>
    <property type="project" value="UniProtKB-KW"/>
</dbReference>
<dbReference type="RefSeq" id="WP_089668379.1">
    <property type="nucleotide sequence ID" value="NZ_FOJA01000001.1"/>
</dbReference>
<dbReference type="Gene3D" id="3.30.70.360">
    <property type="match status" value="1"/>
</dbReference>
<dbReference type="NCBIfam" id="NF006402">
    <property type="entry name" value="PRK08651.1-5"/>
    <property type="match status" value="1"/>
</dbReference>
<dbReference type="InterPro" id="IPR002933">
    <property type="entry name" value="Peptidase_M20"/>
</dbReference>
<dbReference type="PROSITE" id="PS00759">
    <property type="entry name" value="ARGE_DAPE_CPG2_2"/>
    <property type="match status" value="1"/>
</dbReference>
<dbReference type="SUPFAM" id="SSF53187">
    <property type="entry name" value="Zn-dependent exopeptidases"/>
    <property type="match status" value="1"/>
</dbReference>
<sequence>MPEFDPLAFHAEAVRTPSHENVGEMRALLVDTLRDHGVDPVVDESGNVRATRGRGSPHVVLNTHVDTVPPHVPFERDGDVVRGRGACDAKGPLAALVAAFLAAEPESGSVTLAVTPDEETESTGAAVLDLDADAYVVGEPTDLAACTSARGRFQFDVELSGVGSHAADPESGVNAVAGVEQTLAALRSFDAERGPSEHPELGPPTLTPTRVRGGDAANRIPDECTITVDRRTVPPETQEGFFEGVATHFREAVSESVGIDVVPVERDTPFLGAFETREDAPVVDALVDAGAGAPRPFGAATEASYFAADAPTVVFGPGVLADDEGPVAHAQREYVRQSDIERAAEILTDGLASMV</sequence>
<dbReference type="OrthoDB" id="64254at2157"/>
<evidence type="ECO:0000256" key="5">
    <source>
        <dbReference type="ARBA" id="ARBA00022833"/>
    </source>
</evidence>
<feature type="domain" description="Peptidase M20 dimerisation" evidence="7">
    <location>
        <begin position="148"/>
        <end position="253"/>
    </location>
</feature>
<dbReference type="InterPro" id="IPR011650">
    <property type="entry name" value="Peptidase_M20_dimer"/>
</dbReference>
<evidence type="ECO:0000313" key="9">
    <source>
        <dbReference type="Proteomes" id="UP000198518"/>
    </source>
</evidence>
<dbReference type="STRING" id="355548.SAMN04487945_1126"/>
<accession>A0A1I0NTV3</accession>
<dbReference type="PANTHER" id="PTHR43808:SF8">
    <property type="entry name" value="PEPTIDASE M20 DIMERISATION DOMAIN-CONTAINING PROTEIN"/>
    <property type="match status" value="1"/>
</dbReference>
<protein>
    <submittedName>
        <fullName evidence="8">Acetylornithine deacetylase</fullName>
    </submittedName>
</protein>
<dbReference type="PANTHER" id="PTHR43808">
    <property type="entry name" value="ACETYLORNITHINE DEACETYLASE"/>
    <property type="match status" value="1"/>
</dbReference>
<dbReference type="InterPro" id="IPR001261">
    <property type="entry name" value="ArgE/DapE_CS"/>
</dbReference>
<keyword evidence="4" id="KW-0378">Hydrolase</keyword>
<feature type="region of interest" description="Disordered" evidence="6">
    <location>
        <begin position="192"/>
        <end position="217"/>
    </location>
</feature>
<name>A0A1I0NTV3_9EURY</name>
<comment type="cofactor">
    <cofactor evidence="1">
        <name>Zn(2+)</name>
        <dbReference type="ChEBI" id="CHEBI:29105"/>
    </cofactor>
</comment>
<keyword evidence="3" id="KW-0479">Metal-binding</keyword>
<evidence type="ECO:0000256" key="6">
    <source>
        <dbReference type="SAM" id="MobiDB-lite"/>
    </source>
</evidence>
<evidence type="ECO:0000313" key="8">
    <source>
        <dbReference type="EMBL" id="SEW04779.1"/>
    </source>
</evidence>
<keyword evidence="9" id="KW-1185">Reference proteome</keyword>
<dbReference type="Pfam" id="PF01546">
    <property type="entry name" value="Peptidase_M20"/>
    <property type="match status" value="1"/>
</dbReference>
<dbReference type="Gene3D" id="3.40.630.10">
    <property type="entry name" value="Zn peptidases"/>
    <property type="match status" value="1"/>
</dbReference>
<evidence type="ECO:0000256" key="3">
    <source>
        <dbReference type="ARBA" id="ARBA00022723"/>
    </source>
</evidence>
<proteinExistence type="inferred from homology"/>
<dbReference type="GO" id="GO:0046872">
    <property type="term" value="F:metal ion binding"/>
    <property type="evidence" value="ECO:0007669"/>
    <property type="project" value="UniProtKB-KW"/>
</dbReference>
<comment type="similarity">
    <text evidence="2">Belongs to the peptidase M20A family.</text>
</comment>
<evidence type="ECO:0000259" key="7">
    <source>
        <dbReference type="Pfam" id="PF07687"/>
    </source>
</evidence>
<evidence type="ECO:0000256" key="4">
    <source>
        <dbReference type="ARBA" id="ARBA00022801"/>
    </source>
</evidence>
<keyword evidence="5" id="KW-0862">Zinc</keyword>
<organism evidence="8 9">
    <name type="scientific">Halobacterium jilantaiense</name>
    <dbReference type="NCBI Taxonomy" id="355548"/>
    <lineage>
        <taxon>Archaea</taxon>
        <taxon>Methanobacteriati</taxon>
        <taxon>Methanobacteriota</taxon>
        <taxon>Stenosarchaea group</taxon>
        <taxon>Halobacteria</taxon>
        <taxon>Halobacteriales</taxon>
        <taxon>Halobacteriaceae</taxon>
        <taxon>Halobacterium</taxon>
    </lineage>
</organism>
<dbReference type="EMBL" id="FOJA01000001">
    <property type="protein sequence ID" value="SEW04779.1"/>
    <property type="molecule type" value="Genomic_DNA"/>
</dbReference>
<reference evidence="8 9" key="1">
    <citation type="submission" date="2016-10" db="EMBL/GenBank/DDBJ databases">
        <authorList>
            <person name="de Groot N.N."/>
        </authorList>
    </citation>
    <scope>NUCLEOTIDE SEQUENCE [LARGE SCALE GENOMIC DNA]</scope>
    <source>
        <strain evidence="8 9">CGMCC 1.5337</strain>
    </source>
</reference>
<dbReference type="CDD" id="cd08659">
    <property type="entry name" value="M20_ArgE_DapE-like"/>
    <property type="match status" value="1"/>
</dbReference>
<dbReference type="InterPro" id="IPR036264">
    <property type="entry name" value="Bact_exopeptidase_dim_dom"/>
</dbReference>
<dbReference type="SUPFAM" id="SSF55031">
    <property type="entry name" value="Bacterial exopeptidase dimerisation domain"/>
    <property type="match status" value="1"/>
</dbReference>
<gene>
    <name evidence="8" type="ORF">SAMN04487945_1126</name>
</gene>
<dbReference type="InterPro" id="IPR050072">
    <property type="entry name" value="Peptidase_M20A"/>
</dbReference>
<evidence type="ECO:0000256" key="1">
    <source>
        <dbReference type="ARBA" id="ARBA00001947"/>
    </source>
</evidence>